<comment type="caution">
    <text evidence="1">The sequence shown here is derived from an EMBL/GenBank/DDBJ whole genome shotgun (WGS) entry which is preliminary data.</text>
</comment>
<dbReference type="EMBL" id="QAUO01000009">
    <property type="protein sequence ID" value="TAD36463.1"/>
    <property type="molecule type" value="Genomic_DNA"/>
</dbReference>
<sequence length="76" mass="8696">MDSPARLFLLHCLKRFCPIITGHHVFHCLSTLMKRMVNPVAGQINFRSLYESQFVTRNTTHCRTLAADPKSLSCPH</sequence>
<reference evidence="1 2" key="1">
    <citation type="submission" date="2018-04" db="EMBL/GenBank/DDBJ databases">
        <title>Comparative genomic analysis of various Salmonella enterica serotypes in Singapore.</title>
        <authorList>
            <person name="Kohli G.S."/>
            <person name="Zwe Y.H."/>
            <person name="Ding Y."/>
            <person name="Givskov M."/>
            <person name="Liang Y."/>
        </authorList>
    </citation>
    <scope>NUCLEOTIDE SEQUENCE [LARGE SCALE GENOMIC DNA]</scope>
    <source>
        <strain evidence="2">sg_m29</strain>
    </source>
</reference>
<evidence type="ECO:0000313" key="2">
    <source>
        <dbReference type="Proteomes" id="UP000291398"/>
    </source>
</evidence>
<dbReference type="Proteomes" id="UP000291398">
    <property type="component" value="Unassembled WGS sequence"/>
</dbReference>
<gene>
    <name evidence="1" type="ORF">DBZ80_03145</name>
</gene>
<protein>
    <submittedName>
        <fullName evidence="1">Uncharacterized protein</fullName>
    </submittedName>
</protein>
<organism evidence="1 2">
    <name type="scientific">Salmonella enterica subsp. enterica serovar Brancaster</name>
    <dbReference type="NCBI Taxonomy" id="2511819"/>
    <lineage>
        <taxon>Bacteria</taxon>
        <taxon>Pseudomonadati</taxon>
        <taxon>Pseudomonadota</taxon>
        <taxon>Gammaproteobacteria</taxon>
        <taxon>Enterobacterales</taxon>
        <taxon>Enterobacteriaceae</taxon>
        <taxon>Salmonella</taxon>
    </lineage>
</organism>
<proteinExistence type="predicted"/>
<name>A0A4Q8PFW6_SALET</name>
<accession>A0A4Q8PFW6</accession>
<dbReference type="AlphaFoldDB" id="A0A4Q8PFW6"/>
<evidence type="ECO:0000313" key="1">
    <source>
        <dbReference type="EMBL" id="TAD36463.1"/>
    </source>
</evidence>